<name>A0AAV2PIE1_MEGNR</name>
<evidence type="ECO:0008006" key="4">
    <source>
        <dbReference type="Google" id="ProtNLM"/>
    </source>
</evidence>
<keyword evidence="1" id="KW-0472">Membrane</keyword>
<evidence type="ECO:0000313" key="3">
    <source>
        <dbReference type="Proteomes" id="UP001497623"/>
    </source>
</evidence>
<sequence length="225" mass="24811">DKPSGNSFLKNCDHNIRLFSSDTSRGDVVVPVCHSEDNVFCSTFLSMSFSSTYLEGKCICYPGFYGDPETKMCRLKSEYVKANNLSEYKVKPGFFCDSKDDCIEGLICKHNFCKCPDGCVYNATIESCDCGDYYDSDDYWEQSYVWPSIVGSALGLMISICWCGIIIETCDSPKKNNGSEDGDDGENNAEGQMLNPILSEVNQPVSVPVVEPFGAVQPVPAHPQV</sequence>
<dbReference type="AlphaFoldDB" id="A0AAV2PIE1"/>
<feature type="transmembrane region" description="Helical" evidence="1">
    <location>
        <begin position="144"/>
        <end position="167"/>
    </location>
</feature>
<keyword evidence="1" id="KW-0812">Transmembrane</keyword>
<feature type="non-terminal residue" evidence="2">
    <location>
        <position position="225"/>
    </location>
</feature>
<reference evidence="2 3" key="1">
    <citation type="submission" date="2024-05" db="EMBL/GenBank/DDBJ databases">
        <authorList>
            <person name="Wallberg A."/>
        </authorList>
    </citation>
    <scope>NUCLEOTIDE SEQUENCE [LARGE SCALE GENOMIC DNA]</scope>
</reference>
<dbReference type="Proteomes" id="UP001497623">
    <property type="component" value="Unassembled WGS sequence"/>
</dbReference>
<comment type="caution">
    <text evidence="2">The sequence shown here is derived from an EMBL/GenBank/DDBJ whole genome shotgun (WGS) entry which is preliminary data.</text>
</comment>
<proteinExistence type="predicted"/>
<protein>
    <recommendedName>
        <fullName evidence="4">EGF-like domain-containing protein</fullName>
    </recommendedName>
</protein>
<keyword evidence="3" id="KW-1185">Reference proteome</keyword>
<dbReference type="EMBL" id="CAXKWB010000122">
    <property type="protein sequence ID" value="CAL4059410.1"/>
    <property type="molecule type" value="Genomic_DNA"/>
</dbReference>
<organism evidence="2 3">
    <name type="scientific">Meganyctiphanes norvegica</name>
    <name type="common">Northern krill</name>
    <name type="synonym">Thysanopoda norvegica</name>
    <dbReference type="NCBI Taxonomy" id="48144"/>
    <lineage>
        <taxon>Eukaryota</taxon>
        <taxon>Metazoa</taxon>
        <taxon>Ecdysozoa</taxon>
        <taxon>Arthropoda</taxon>
        <taxon>Crustacea</taxon>
        <taxon>Multicrustacea</taxon>
        <taxon>Malacostraca</taxon>
        <taxon>Eumalacostraca</taxon>
        <taxon>Eucarida</taxon>
        <taxon>Euphausiacea</taxon>
        <taxon>Euphausiidae</taxon>
        <taxon>Meganyctiphanes</taxon>
    </lineage>
</organism>
<gene>
    <name evidence="2" type="ORF">MNOR_LOCUS532</name>
</gene>
<accession>A0AAV2PIE1</accession>
<evidence type="ECO:0000313" key="2">
    <source>
        <dbReference type="EMBL" id="CAL4059410.1"/>
    </source>
</evidence>
<evidence type="ECO:0000256" key="1">
    <source>
        <dbReference type="SAM" id="Phobius"/>
    </source>
</evidence>
<keyword evidence="1" id="KW-1133">Transmembrane helix</keyword>
<feature type="non-terminal residue" evidence="2">
    <location>
        <position position="1"/>
    </location>
</feature>